<dbReference type="Pfam" id="PF08241">
    <property type="entry name" value="Methyltransf_11"/>
    <property type="match status" value="1"/>
</dbReference>
<dbReference type="FunFam" id="3.40.50.150:FF:000370">
    <property type="entry name" value="Si:ch211-93g23.2"/>
    <property type="match status" value="1"/>
</dbReference>
<evidence type="ECO:0000313" key="2">
    <source>
        <dbReference type="RefSeq" id="XP_028993264.1"/>
    </source>
</evidence>
<protein>
    <submittedName>
        <fullName evidence="2">Ubiquinone biosynthesis O-methyltransferase-like</fullName>
    </submittedName>
</protein>
<sequence length="271" mass="30782">MAYRMFEGKDHACLYQKYRFTPPDQLKTIVLQYLDKKKGRPHVLAVDVGCGTGQNSRVFAADFKEVMGVDVSESQLEEARAVPGFPNVMYRSGTAEELPVADGSVDLLTAATAAHWFDQSRFLTEADRVLKSRGCLALMGFNDNDTKLQYQNCGEKLNRIYEEVKQVLTPYKTTPVDICESKLEALYTAIPYPDKDRIEGIKMKIYTPLQNILGLIETWSVFQTYKKNDPQAANELVHNAQKRFLEEMGVTDPNTEIEYTMEYYCVLASKP</sequence>
<keyword evidence="1" id="KW-1185">Reference proteome</keyword>
<dbReference type="OrthoDB" id="506498at2759"/>
<dbReference type="KEGG" id="bspl:114847556"/>
<proteinExistence type="predicted"/>
<evidence type="ECO:0000313" key="1">
    <source>
        <dbReference type="Proteomes" id="UP000515150"/>
    </source>
</evidence>
<dbReference type="PANTHER" id="PTHR44942:SF6">
    <property type="entry name" value="NOVEL PROTEIN"/>
    <property type="match status" value="1"/>
</dbReference>
<organism evidence="1 2">
    <name type="scientific">Betta splendens</name>
    <name type="common">Siamese fighting fish</name>
    <dbReference type="NCBI Taxonomy" id="158456"/>
    <lineage>
        <taxon>Eukaryota</taxon>
        <taxon>Metazoa</taxon>
        <taxon>Chordata</taxon>
        <taxon>Craniata</taxon>
        <taxon>Vertebrata</taxon>
        <taxon>Euteleostomi</taxon>
        <taxon>Actinopterygii</taxon>
        <taxon>Neopterygii</taxon>
        <taxon>Teleostei</taxon>
        <taxon>Neoteleostei</taxon>
        <taxon>Acanthomorphata</taxon>
        <taxon>Anabantaria</taxon>
        <taxon>Anabantiformes</taxon>
        <taxon>Anabantoidei</taxon>
        <taxon>Osphronemidae</taxon>
        <taxon>Betta</taxon>
    </lineage>
</organism>
<dbReference type="SUPFAM" id="SSF53335">
    <property type="entry name" value="S-adenosyl-L-methionine-dependent methyltransferases"/>
    <property type="match status" value="1"/>
</dbReference>
<name>A0A6P7LGT9_BETSP</name>
<dbReference type="GeneID" id="114847556"/>
<dbReference type="InterPro" id="IPR051052">
    <property type="entry name" value="Diverse_substrate_MTase"/>
</dbReference>
<dbReference type="Proteomes" id="UP000515150">
    <property type="component" value="Chromosome 21"/>
</dbReference>
<reference evidence="2" key="1">
    <citation type="submission" date="2025-08" db="UniProtKB">
        <authorList>
            <consortium name="RefSeq"/>
        </authorList>
    </citation>
    <scope>IDENTIFICATION</scope>
</reference>
<accession>A0A6P7LGT9</accession>
<dbReference type="CDD" id="cd02440">
    <property type="entry name" value="AdoMet_MTases"/>
    <property type="match status" value="1"/>
</dbReference>
<gene>
    <name evidence="2" type="primary">LOC114847556</name>
</gene>
<dbReference type="PANTHER" id="PTHR44942">
    <property type="entry name" value="METHYLTRANSF_11 DOMAIN-CONTAINING PROTEIN"/>
    <property type="match status" value="1"/>
</dbReference>
<dbReference type="FunCoup" id="A0A6P7LGT9">
    <property type="interactions" value="5"/>
</dbReference>
<dbReference type="Gene3D" id="3.40.50.150">
    <property type="entry name" value="Vaccinia Virus protein VP39"/>
    <property type="match status" value="1"/>
</dbReference>
<dbReference type="InterPro" id="IPR029063">
    <property type="entry name" value="SAM-dependent_MTases_sf"/>
</dbReference>
<dbReference type="GO" id="GO:0008757">
    <property type="term" value="F:S-adenosylmethionine-dependent methyltransferase activity"/>
    <property type="evidence" value="ECO:0007669"/>
    <property type="project" value="InterPro"/>
</dbReference>
<dbReference type="InterPro" id="IPR013216">
    <property type="entry name" value="Methyltransf_11"/>
</dbReference>
<dbReference type="RefSeq" id="XP_028993264.1">
    <property type="nucleotide sequence ID" value="XM_029137431.3"/>
</dbReference>
<dbReference type="AlphaFoldDB" id="A0A6P7LGT9"/>